<keyword evidence="3" id="KW-1185">Reference proteome</keyword>
<reference evidence="2" key="1">
    <citation type="submission" date="2022-07" db="EMBL/GenBank/DDBJ databases">
        <title>Genome analysis of Parmales, a sister group of diatoms, reveals the evolutionary specialization of diatoms from phago-mixotrophs to photoautotrophs.</title>
        <authorList>
            <person name="Ban H."/>
            <person name="Sato S."/>
            <person name="Yoshikawa S."/>
            <person name="Kazumasa Y."/>
            <person name="Nakamura Y."/>
            <person name="Ichinomiya M."/>
            <person name="Saitoh K."/>
            <person name="Sato N."/>
            <person name="Blanc-Mathieu R."/>
            <person name="Endo H."/>
            <person name="Kuwata A."/>
            <person name="Ogata H."/>
        </authorList>
    </citation>
    <scope>NUCLEOTIDE SEQUENCE</scope>
</reference>
<evidence type="ECO:0000313" key="2">
    <source>
        <dbReference type="EMBL" id="GMH73649.1"/>
    </source>
</evidence>
<evidence type="ECO:0000313" key="3">
    <source>
        <dbReference type="Proteomes" id="UP001165082"/>
    </source>
</evidence>
<feature type="compositionally biased region" description="Basic and acidic residues" evidence="1">
    <location>
        <begin position="46"/>
        <end position="63"/>
    </location>
</feature>
<organism evidence="2 3">
    <name type="scientific">Triparma retinervis</name>
    <dbReference type="NCBI Taxonomy" id="2557542"/>
    <lineage>
        <taxon>Eukaryota</taxon>
        <taxon>Sar</taxon>
        <taxon>Stramenopiles</taxon>
        <taxon>Ochrophyta</taxon>
        <taxon>Bolidophyceae</taxon>
        <taxon>Parmales</taxon>
        <taxon>Triparmaceae</taxon>
        <taxon>Triparma</taxon>
    </lineage>
</organism>
<dbReference type="AlphaFoldDB" id="A0A9W7AL12"/>
<comment type="caution">
    <text evidence="2">The sequence shown here is derived from an EMBL/GenBank/DDBJ whole genome shotgun (WGS) entry which is preliminary data.</text>
</comment>
<protein>
    <submittedName>
        <fullName evidence="2">Uncharacterized protein</fullName>
    </submittedName>
</protein>
<proteinExistence type="predicted"/>
<sequence>MTSSFPLTPRSFSHKVSLYSSADGGNNKNKGGGELPKPSSDIDWDGEWKKVQRGEIKPKEKGLEPPSELQKVRRSGEKER</sequence>
<feature type="region of interest" description="Disordered" evidence="1">
    <location>
        <begin position="1"/>
        <end position="80"/>
    </location>
</feature>
<dbReference type="EMBL" id="BRXZ01002955">
    <property type="protein sequence ID" value="GMH73649.1"/>
    <property type="molecule type" value="Genomic_DNA"/>
</dbReference>
<gene>
    <name evidence="2" type="ORF">TrRE_jg505</name>
</gene>
<dbReference type="Proteomes" id="UP001165082">
    <property type="component" value="Unassembled WGS sequence"/>
</dbReference>
<evidence type="ECO:0000256" key="1">
    <source>
        <dbReference type="SAM" id="MobiDB-lite"/>
    </source>
</evidence>
<name>A0A9W7AL12_9STRA</name>
<feature type="compositionally biased region" description="Basic and acidic residues" evidence="1">
    <location>
        <begin position="70"/>
        <end position="80"/>
    </location>
</feature>
<accession>A0A9W7AL12</accession>